<evidence type="ECO:0000256" key="1">
    <source>
        <dbReference type="ARBA" id="ARBA00008779"/>
    </source>
</evidence>
<evidence type="ECO:0000256" key="2">
    <source>
        <dbReference type="ARBA" id="ARBA00022801"/>
    </source>
</evidence>
<evidence type="ECO:0000313" key="5">
    <source>
        <dbReference type="Proteomes" id="UP000319817"/>
    </source>
</evidence>
<comment type="similarity">
    <text evidence="1">Belongs to the sulfatase family.</text>
</comment>
<dbReference type="EMBL" id="CP036526">
    <property type="protein sequence ID" value="QDT08288.1"/>
    <property type="molecule type" value="Genomic_DNA"/>
</dbReference>
<evidence type="ECO:0008006" key="6">
    <source>
        <dbReference type="Google" id="ProtNLM"/>
    </source>
</evidence>
<dbReference type="Gene3D" id="3.40.720.10">
    <property type="entry name" value="Alkaline Phosphatase, subunit A"/>
    <property type="match status" value="1"/>
</dbReference>
<dbReference type="PANTHER" id="PTHR42693">
    <property type="entry name" value="ARYLSULFATASE FAMILY MEMBER"/>
    <property type="match status" value="1"/>
</dbReference>
<organism evidence="4 5">
    <name type="scientific">Stieleria marina</name>
    <dbReference type="NCBI Taxonomy" id="1930275"/>
    <lineage>
        <taxon>Bacteria</taxon>
        <taxon>Pseudomonadati</taxon>
        <taxon>Planctomycetota</taxon>
        <taxon>Planctomycetia</taxon>
        <taxon>Pirellulales</taxon>
        <taxon>Pirellulaceae</taxon>
        <taxon>Stieleria</taxon>
    </lineage>
</organism>
<protein>
    <recommendedName>
        <fullName evidence="6">Sulfatase</fullName>
    </recommendedName>
</protein>
<evidence type="ECO:0000256" key="3">
    <source>
        <dbReference type="SAM" id="MobiDB-lite"/>
    </source>
</evidence>
<proteinExistence type="inferred from homology"/>
<dbReference type="InterPro" id="IPR017850">
    <property type="entry name" value="Alkaline_phosphatase_core_sf"/>
</dbReference>
<evidence type="ECO:0000313" key="4">
    <source>
        <dbReference type="EMBL" id="QDT08288.1"/>
    </source>
</evidence>
<dbReference type="GO" id="GO:0004065">
    <property type="term" value="F:arylsulfatase activity"/>
    <property type="evidence" value="ECO:0007669"/>
    <property type="project" value="TreeGrafter"/>
</dbReference>
<reference evidence="4 5" key="1">
    <citation type="submission" date="2019-02" db="EMBL/GenBank/DDBJ databases">
        <title>Deep-cultivation of Planctomycetes and their phenomic and genomic characterization uncovers novel biology.</title>
        <authorList>
            <person name="Wiegand S."/>
            <person name="Jogler M."/>
            <person name="Boedeker C."/>
            <person name="Pinto D."/>
            <person name="Vollmers J."/>
            <person name="Rivas-Marin E."/>
            <person name="Kohn T."/>
            <person name="Peeters S.H."/>
            <person name="Heuer A."/>
            <person name="Rast P."/>
            <person name="Oberbeckmann S."/>
            <person name="Bunk B."/>
            <person name="Jeske O."/>
            <person name="Meyerdierks A."/>
            <person name="Storesund J.E."/>
            <person name="Kallscheuer N."/>
            <person name="Luecker S."/>
            <person name="Lage O.M."/>
            <person name="Pohl T."/>
            <person name="Merkel B.J."/>
            <person name="Hornburger P."/>
            <person name="Mueller R.-W."/>
            <person name="Bruemmer F."/>
            <person name="Labrenz M."/>
            <person name="Spormann A.M."/>
            <person name="Op den Camp H."/>
            <person name="Overmann J."/>
            <person name="Amann R."/>
            <person name="Jetten M.S.M."/>
            <person name="Mascher T."/>
            <person name="Medema M.H."/>
            <person name="Devos D.P."/>
            <person name="Kaster A.-K."/>
            <person name="Ovreas L."/>
            <person name="Rohde M."/>
            <person name="Galperin M.Y."/>
            <person name="Jogler C."/>
        </authorList>
    </citation>
    <scope>NUCLEOTIDE SEQUENCE [LARGE SCALE GENOMIC DNA]</scope>
    <source>
        <strain evidence="4 5">K23_9</strain>
    </source>
</reference>
<name>A0A517NMD1_9BACT</name>
<dbReference type="SUPFAM" id="SSF53649">
    <property type="entry name" value="Alkaline phosphatase-like"/>
    <property type="match status" value="1"/>
</dbReference>
<sequence>MVSWSGKIPGGVVNDEVMTEMHLLPTIPKLAGAEVPSDRVIDGKGLPKPALYDLKSDISEKHDMLADHPNVVASLRASIETSQNQLAENSRPAAFVDDPKPLQLAN</sequence>
<keyword evidence="5" id="KW-1185">Reference proteome</keyword>
<dbReference type="InterPro" id="IPR050738">
    <property type="entry name" value="Sulfatase"/>
</dbReference>
<accession>A0A517NMD1</accession>
<dbReference type="RefSeq" id="WP_145415852.1">
    <property type="nucleotide sequence ID" value="NZ_CP036526.1"/>
</dbReference>
<dbReference type="AlphaFoldDB" id="A0A517NMD1"/>
<dbReference type="PANTHER" id="PTHR42693:SF53">
    <property type="entry name" value="ENDO-4-O-SULFATASE"/>
    <property type="match status" value="1"/>
</dbReference>
<feature type="region of interest" description="Disordered" evidence="3">
    <location>
        <begin position="83"/>
        <end position="106"/>
    </location>
</feature>
<keyword evidence="2" id="KW-0378">Hydrolase</keyword>
<dbReference type="Proteomes" id="UP000319817">
    <property type="component" value="Chromosome"/>
</dbReference>
<gene>
    <name evidence="4" type="ORF">K239x_02250</name>
</gene>